<dbReference type="InterPro" id="IPR000683">
    <property type="entry name" value="Gfo/Idh/MocA-like_OxRdtase_N"/>
</dbReference>
<dbReference type="FunFam" id="3.40.50.10140:FF:000007">
    <property type="entry name" value="Disease resistance protein (TIR-NBS-LRR class)"/>
    <property type="match status" value="1"/>
</dbReference>
<dbReference type="PROSITE" id="PS50104">
    <property type="entry name" value="TIR"/>
    <property type="match status" value="1"/>
</dbReference>
<evidence type="ECO:0000313" key="5">
    <source>
        <dbReference type="EMBL" id="KAK7364205.1"/>
    </source>
</evidence>
<dbReference type="Gene3D" id="3.30.360.10">
    <property type="entry name" value="Dihydrodipicolinate Reductase, domain 2"/>
    <property type="match status" value="1"/>
</dbReference>
<organism evidence="5 6">
    <name type="scientific">Phaseolus coccineus</name>
    <name type="common">Scarlet runner bean</name>
    <name type="synonym">Phaseolus multiflorus</name>
    <dbReference type="NCBI Taxonomy" id="3886"/>
    <lineage>
        <taxon>Eukaryota</taxon>
        <taxon>Viridiplantae</taxon>
        <taxon>Streptophyta</taxon>
        <taxon>Embryophyta</taxon>
        <taxon>Tracheophyta</taxon>
        <taxon>Spermatophyta</taxon>
        <taxon>Magnoliopsida</taxon>
        <taxon>eudicotyledons</taxon>
        <taxon>Gunneridae</taxon>
        <taxon>Pentapetalae</taxon>
        <taxon>rosids</taxon>
        <taxon>fabids</taxon>
        <taxon>Fabales</taxon>
        <taxon>Fabaceae</taxon>
        <taxon>Papilionoideae</taxon>
        <taxon>50 kb inversion clade</taxon>
        <taxon>NPAAA clade</taxon>
        <taxon>indigoferoid/millettioid clade</taxon>
        <taxon>Phaseoleae</taxon>
        <taxon>Phaseolus</taxon>
    </lineage>
</organism>
<comment type="similarity">
    <text evidence="1">Belongs to the Gfo/Idh/MocA family.</text>
</comment>
<dbReference type="Pfam" id="PF22725">
    <property type="entry name" value="GFO_IDH_MocA_C3"/>
    <property type="match status" value="1"/>
</dbReference>
<evidence type="ECO:0000256" key="1">
    <source>
        <dbReference type="ARBA" id="ARBA00010928"/>
    </source>
</evidence>
<evidence type="ECO:0000313" key="6">
    <source>
        <dbReference type="Proteomes" id="UP001374584"/>
    </source>
</evidence>
<dbReference type="Pfam" id="PF01582">
    <property type="entry name" value="TIR"/>
    <property type="match status" value="1"/>
</dbReference>
<dbReference type="InterPro" id="IPR032675">
    <property type="entry name" value="LRR_dom_sf"/>
</dbReference>
<proteinExistence type="inferred from homology"/>
<name>A0AAN9R6H5_PHACN</name>
<dbReference type="SUPFAM" id="SSF52200">
    <property type="entry name" value="Toll/Interleukin receptor TIR domain"/>
    <property type="match status" value="1"/>
</dbReference>
<keyword evidence="2" id="KW-0520">NAD</keyword>
<dbReference type="EMBL" id="JAYMYR010000005">
    <property type="protein sequence ID" value="KAK7364205.1"/>
    <property type="molecule type" value="Genomic_DNA"/>
</dbReference>
<reference evidence="5 6" key="1">
    <citation type="submission" date="2024-01" db="EMBL/GenBank/DDBJ databases">
        <title>The genomes of 5 underutilized Papilionoideae crops provide insights into root nodulation and disease resistanc.</title>
        <authorList>
            <person name="Jiang F."/>
        </authorList>
    </citation>
    <scope>NUCLEOTIDE SEQUENCE [LARGE SCALE GENOMIC DNA]</scope>
    <source>
        <strain evidence="5">JINMINGXINNONG_FW02</strain>
        <tissue evidence="5">Leaves</tissue>
    </source>
</reference>
<dbReference type="Proteomes" id="UP001374584">
    <property type="component" value="Unassembled WGS sequence"/>
</dbReference>
<dbReference type="SUPFAM" id="SSF55347">
    <property type="entry name" value="Glyceraldehyde-3-phosphate dehydrogenase-like, C-terminal domain"/>
    <property type="match status" value="1"/>
</dbReference>
<dbReference type="PANTHER" id="PTHR46368:SF14">
    <property type="entry name" value="OXIDOREDUCTASE FAMILY, NAD-BINDING ROSSMANN FOLD PROTEIN"/>
    <property type="match status" value="1"/>
</dbReference>
<gene>
    <name evidence="5" type="ORF">VNO80_12702</name>
</gene>
<protein>
    <recommendedName>
        <fullName evidence="4">TIR domain-containing protein</fullName>
    </recommendedName>
</protein>
<sequence>MKQKPKHLASFLIMAQNQAPSSSSSFISKYSYDVFLSFRGEDTRFGFTGNLYSALSQRGIFTFIDDEALRKGEEITPSLRRAIQKSRISIIVFSKNYASSTFCLDELLQIIECHTKQNMWILPVFFDVDPSHVRHQRGSYREAFAKHEGERFKDNVEKVQQWRLALRHAADLSGLHFKTGEEYESEMMRKITEVISTKLNRPPLHIADYPVGLKVRMQQIEKLMGEIVRQQSTLPHKRNRLWLYEDIVCVLEKNMENDKVEAMMLDMPEHQEMQCNRKLLGKMKNLQMILIEKQVGFLRSPTALPNTMRVLEWSGYPATSLPSNFNSKNLVILNLSHSYFGWNKPLENSKVLRQLILIGCKNIRRIPDMSGFPNLTELRVGECTNLIEIHDSVGSLLNLQTFCAEGCTKLTIGPSRIKLISLEHLCLRDCSSLVMFPEVLAPMQKLKHVDLEGTAIKNLPLSMQNLEGLQKLSLGKCNMLEINESSNFFQKLHMLFPNLAELYLRDLDITILPACIKECNSLKFLHVTNCKKLQEIRGLPSSINEFSAANSPVKANSLTLKLRQAIHSAAIRMFLLPGRKIPKLFDHSSRGDSLCFWFRKQLPSLAVCVIIGIWDNVKPPFIAWFNFYVKLNDIYTCVSCFGCGNIIWTTEDSHIIILNRQNDFQHPLNSDIQRALLTNEWIPGKIMLRIEPQNDSSRLGKIKKTGVYVNRTFSRMEDVRFEDPYAPNKASTMENKLVLLGEAPDIQQQQQSSSFFNRTTPLEPAVGEQPSYTVDSNNQDGAFLDDQPILVPSFAEMQNGKAQKEMSALISEVSIEFTAQSREIDSTESQSRKVEEEEAGLETQNQFKSTMVLQNQIDQRLTRIRKMKEDLGEKLSGMKADISAIEANHSSIKSNISAIKAIISADSEDLQRTSQASRPGDVRMPRALAMSACLSRPGDVRMPRALAMSACLSRPGDVRMPRALAIVTNMGDDENAVRFGILGCANISIKLCKAINKAPNTKLHALGSRSVEKAKTFATEHNLPKTVKIYGTYESVLEDDEVDAVYIPLPTGLHVTWAVRAAERRKHVLLEKPAAMSVAELDRILEACEAHGVQFMDGTMWMHHPRTAKMKEALSDAQRFGQLKWIHTCLTYNPGPEFLKSNIRVKADLDGLGALGDTGWYCIRAILWAVDYELPKSVLAFPGAILNEEGVIISCASSMHWEDGRSATFHCSFLSYVTFDVTVLGTKGCLRLHDFALPFEENLGYATFLEASELDYGKIEPGMWCPKPNEHVVETEFSQEVWMVKEFADLVQKVKACEMKPQKSWPVLSRKTQLVLDAVKESIHKGYQPVQILS</sequence>
<comment type="caution">
    <text evidence="5">The sequence shown here is derived from an EMBL/GenBank/DDBJ whole genome shotgun (WGS) entry which is preliminary data.</text>
</comment>
<dbReference type="InterPro" id="IPR036291">
    <property type="entry name" value="NAD(P)-bd_dom_sf"/>
</dbReference>
<dbReference type="GO" id="GO:0000166">
    <property type="term" value="F:nucleotide binding"/>
    <property type="evidence" value="ECO:0007669"/>
    <property type="project" value="InterPro"/>
</dbReference>
<feature type="domain" description="TIR" evidence="4">
    <location>
        <begin position="30"/>
        <end position="199"/>
    </location>
</feature>
<dbReference type="Gene3D" id="3.40.50.720">
    <property type="entry name" value="NAD(P)-binding Rossmann-like Domain"/>
    <property type="match status" value="1"/>
</dbReference>
<dbReference type="Gene3D" id="3.40.50.10140">
    <property type="entry name" value="Toll/interleukin-1 receptor homology (TIR) domain"/>
    <property type="match status" value="1"/>
</dbReference>
<evidence type="ECO:0000259" key="4">
    <source>
        <dbReference type="PROSITE" id="PS50104"/>
    </source>
</evidence>
<accession>A0AAN9R6H5</accession>
<feature type="compositionally biased region" description="Basic and acidic residues" evidence="3">
    <location>
        <begin position="822"/>
        <end position="835"/>
    </location>
</feature>
<dbReference type="SUPFAM" id="SSF51735">
    <property type="entry name" value="NAD(P)-binding Rossmann-fold domains"/>
    <property type="match status" value="1"/>
</dbReference>
<dbReference type="PANTHER" id="PTHR46368">
    <property type="match status" value="1"/>
</dbReference>
<dbReference type="InterPro" id="IPR035897">
    <property type="entry name" value="Toll_tir_struct_dom_sf"/>
</dbReference>
<dbReference type="Pfam" id="PF01408">
    <property type="entry name" value="GFO_IDH_MocA"/>
    <property type="match status" value="1"/>
</dbReference>
<evidence type="ECO:0000256" key="3">
    <source>
        <dbReference type="SAM" id="MobiDB-lite"/>
    </source>
</evidence>
<dbReference type="Gene3D" id="3.80.10.10">
    <property type="entry name" value="Ribonuclease Inhibitor"/>
    <property type="match status" value="2"/>
</dbReference>
<evidence type="ECO:0000256" key="2">
    <source>
        <dbReference type="ARBA" id="ARBA00023027"/>
    </source>
</evidence>
<dbReference type="GO" id="GO:0007165">
    <property type="term" value="P:signal transduction"/>
    <property type="evidence" value="ECO:0007669"/>
    <property type="project" value="InterPro"/>
</dbReference>
<dbReference type="InterPro" id="IPR000157">
    <property type="entry name" value="TIR_dom"/>
</dbReference>
<keyword evidence="6" id="KW-1185">Reference proteome</keyword>
<dbReference type="SUPFAM" id="SSF52058">
    <property type="entry name" value="L domain-like"/>
    <property type="match status" value="1"/>
</dbReference>
<dbReference type="InterPro" id="IPR055170">
    <property type="entry name" value="GFO_IDH_MocA-like_dom"/>
</dbReference>
<feature type="region of interest" description="Disordered" evidence="3">
    <location>
        <begin position="822"/>
        <end position="843"/>
    </location>
</feature>
<dbReference type="SMART" id="SM00255">
    <property type="entry name" value="TIR"/>
    <property type="match status" value="1"/>
</dbReference>